<proteinExistence type="predicted"/>
<dbReference type="EMBL" id="QTSX02001522">
    <property type="protein sequence ID" value="KAJ9080797.1"/>
    <property type="molecule type" value="Genomic_DNA"/>
</dbReference>
<sequence length="167" mass="17757">MKLSLFLQSAVLGAALKPTSDSGLSLIMKYEGFRPDFYLDQVGLRTIGYGHACHGDGTNCAKITAPLSKDAATSLLMNDLASREQCVADSLQRDIDKNANSALVSLAFNIGCEAYKASEVPDRINANDFSAAAKAMKSMATVAGQVVPDLYERRAAEAALLCSSNRC</sequence>
<gene>
    <name evidence="1" type="ORF">DSO57_1021202</name>
</gene>
<comment type="caution">
    <text evidence="1">The sequence shown here is derived from an EMBL/GenBank/DDBJ whole genome shotgun (WGS) entry which is preliminary data.</text>
</comment>
<reference evidence="1" key="1">
    <citation type="submission" date="2022-04" db="EMBL/GenBank/DDBJ databases">
        <title>Genome of the entomopathogenic fungus Entomophthora muscae.</title>
        <authorList>
            <person name="Elya C."/>
            <person name="Lovett B.R."/>
            <person name="Lee E."/>
            <person name="Macias A.M."/>
            <person name="Hajek A.E."/>
            <person name="De Bivort B.L."/>
            <person name="Kasson M.T."/>
            <person name="De Fine Licht H.H."/>
            <person name="Stajich J.E."/>
        </authorList>
    </citation>
    <scope>NUCLEOTIDE SEQUENCE</scope>
    <source>
        <strain evidence="1">Berkeley</strain>
    </source>
</reference>
<keyword evidence="2" id="KW-1185">Reference proteome</keyword>
<organism evidence="1 2">
    <name type="scientific">Entomophthora muscae</name>
    <dbReference type="NCBI Taxonomy" id="34485"/>
    <lineage>
        <taxon>Eukaryota</taxon>
        <taxon>Fungi</taxon>
        <taxon>Fungi incertae sedis</taxon>
        <taxon>Zoopagomycota</taxon>
        <taxon>Entomophthoromycotina</taxon>
        <taxon>Entomophthoromycetes</taxon>
        <taxon>Entomophthorales</taxon>
        <taxon>Entomophthoraceae</taxon>
        <taxon>Entomophthora</taxon>
    </lineage>
</organism>
<evidence type="ECO:0000313" key="1">
    <source>
        <dbReference type="EMBL" id="KAJ9080797.1"/>
    </source>
</evidence>
<evidence type="ECO:0000313" key="2">
    <source>
        <dbReference type="Proteomes" id="UP001165960"/>
    </source>
</evidence>
<dbReference type="Proteomes" id="UP001165960">
    <property type="component" value="Unassembled WGS sequence"/>
</dbReference>
<name>A0ACC2U1M4_9FUNG</name>
<protein>
    <submittedName>
        <fullName evidence="1">Uncharacterized protein</fullName>
    </submittedName>
</protein>
<accession>A0ACC2U1M4</accession>